<evidence type="ECO:0000313" key="2">
    <source>
        <dbReference type="Proteomes" id="UP000238169"/>
    </source>
</evidence>
<organism evidence="1 2">
    <name type="scientific">Caballeronia novacaledonica</name>
    <dbReference type="NCBI Taxonomy" id="1544861"/>
    <lineage>
        <taxon>Bacteria</taxon>
        <taxon>Pseudomonadati</taxon>
        <taxon>Pseudomonadota</taxon>
        <taxon>Betaproteobacteria</taxon>
        <taxon>Burkholderiales</taxon>
        <taxon>Burkholderiaceae</taxon>
        <taxon>Caballeronia</taxon>
    </lineage>
</organism>
<keyword evidence="2" id="KW-1185">Reference proteome</keyword>
<dbReference type="OrthoDB" id="3644774at2"/>
<evidence type="ECO:0000313" key="1">
    <source>
        <dbReference type="EMBL" id="SPB18051.1"/>
    </source>
</evidence>
<dbReference type="RefSeq" id="WP_106857511.1">
    <property type="nucleotide sequence ID" value="NZ_OGTP01000025.1"/>
</dbReference>
<name>A0A2U3ID53_9BURK</name>
<sequence>MTSRFSDTREFVRGVATRPDLVCLISKVKDLVRQEIAHSSGICVEQGAWTGMMNVAWDSTAIAFAHQPFRKVVIVGQDGDVATYAAGQKGVEKIDPDPVTIRNACTIDGYVYACGMKRQVYERSGENQWRDLSAPLASSGETAGFESIQGYSREEIYAAGWSGEIWEFDGARWFDRAQLTNLILTCICCAPNGEVFVGGQEGTLIRGRHDVWTLMNWEDGFGADIWDVHWFGDCLYVATYSNLYTLDGTSLIPVDFGPVGQLSCFNLTSAGGTLWSIGHNDVASFDGTTWRRYD</sequence>
<protein>
    <submittedName>
        <fullName evidence="1">Uncharacterized protein</fullName>
    </submittedName>
</protein>
<proteinExistence type="predicted"/>
<dbReference type="InterPro" id="IPR036322">
    <property type="entry name" value="WD40_repeat_dom_sf"/>
</dbReference>
<dbReference type="EMBL" id="OGTP01000025">
    <property type="protein sequence ID" value="SPB18051.1"/>
    <property type="molecule type" value="Genomic_DNA"/>
</dbReference>
<gene>
    <name evidence="1" type="ORF">NOV72_05250</name>
</gene>
<dbReference type="SUPFAM" id="SSF50978">
    <property type="entry name" value="WD40 repeat-like"/>
    <property type="match status" value="1"/>
</dbReference>
<dbReference type="Proteomes" id="UP000238169">
    <property type="component" value="Unassembled WGS sequence"/>
</dbReference>
<dbReference type="AlphaFoldDB" id="A0A2U3ID53"/>
<accession>A0A2U3ID53</accession>
<reference evidence="2" key="1">
    <citation type="submission" date="2018-01" db="EMBL/GenBank/DDBJ databases">
        <authorList>
            <person name="Peeters C."/>
        </authorList>
    </citation>
    <scope>NUCLEOTIDE SEQUENCE [LARGE SCALE GENOMIC DNA]</scope>
</reference>